<dbReference type="InterPro" id="IPR007219">
    <property type="entry name" value="XnlR_reg_dom"/>
</dbReference>
<organism evidence="6 7">
    <name type="scientific">Exophiala spinifera</name>
    <dbReference type="NCBI Taxonomy" id="91928"/>
    <lineage>
        <taxon>Eukaryota</taxon>
        <taxon>Fungi</taxon>
        <taxon>Dikarya</taxon>
        <taxon>Ascomycota</taxon>
        <taxon>Pezizomycotina</taxon>
        <taxon>Eurotiomycetes</taxon>
        <taxon>Chaetothyriomycetidae</taxon>
        <taxon>Chaetothyriales</taxon>
        <taxon>Herpotrichiellaceae</taxon>
        <taxon>Exophiala</taxon>
    </lineage>
</organism>
<dbReference type="SMART" id="SM00906">
    <property type="entry name" value="Fungal_trans"/>
    <property type="match status" value="1"/>
</dbReference>
<keyword evidence="7" id="KW-1185">Reference proteome</keyword>
<dbReference type="InterPro" id="IPR050987">
    <property type="entry name" value="AtrR-like"/>
</dbReference>
<dbReference type="OrthoDB" id="4320670at2759"/>
<evidence type="ECO:0000313" key="6">
    <source>
        <dbReference type="EMBL" id="KIW12258.1"/>
    </source>
</evidence>
<dbReference type="GO" id="GO:0003700">
    <property type="term" value="F:DNA-binding transcription factor activity"/>
    <property type="evidence" value="ECO:0007669"/>
    <property type="project" value="InterPro"/>
</dbReference>
<dbReference type="RefSeq" id="XP_016232474.1">
    <property type="nucleotide sequence ID" value="XM_016383851.1"/>
</dbReference>
<dbReference type="PANTHER" id="PTHR46910:SF3">
    <property type="entry name" value="HALOTOLERANCE PROTEIN 9-RELATED"/>
    <property type="match status" value="1"/>
</dbReference>
<dbReference type="GO" id="GO:0006351">
    <property type="term" value="P:DNA-templated transcription"/>
    <property type="evidence" value="ECO:0007669"/>
    <property type="project" value="InterPro"/>
</dbReference>
<dbReference type="GO" id="GO:0003677">
    <property type="term" value="F:DNA binding"/>
    <property type="evidence" value="ECO:0007669"/>
    <property type="project" value="UniProtKB-KW"/>
</dbReference>
<reference evidence="6 7" key="1">
    <citation type="submission" date="2015-01" db="EMBL/GenBank/DDBJ databases">
        <title>The Genome Sequence of Exophiala spinifera CBS89968.</title>
        <authorList>
            <consortium name="The Broad Institute Genomics Platform"/>
            <person name="Cuomo C."/>
            <person name="de Hoog S."/>
            <person name="Gorbushina A."/>
            <person name="Stielow B."/>
            <person name="Teixiera M."/>
            <person name="Abouelleil A."/>
            <person name="Chapman S.B."/>
            <person name="Priest M."/>
            <person name="Young S.K."/>
            <person name="Wortman J."/>
            <person name="Nusbaum C."/>
            <person name="Birren B."/>
        </authorList>
    </citation>
    <scope>NUCLEOTIDE SEQUENCE [LARGE SCALE GENOMIC DNA]</scope>
    <source>
        <strain evidence="6 7">CBS 89968</strain>
    </source>
</reference>
<dbReference type="VEuPathDB" id="FungiDB:PV08_09534"/>
<name>A0A0D2AZU6_9EURO</name>
<protein>
    <recommendedName>
        <fullName evidence="5">Xylanolytic transcriptional activator regulatory domain-containing protein</fullName>
    </recommendedName>
</protein>
<dbReference type="Pfam" id="PF04082">
    <property type="entry name" value="Fungal_trans"/>
    <property type="match status" value="1"/>
</dbReference>
<proteinExistence type="predicted"/>
<evidence type="ECO:0000256" key="2">
    <source>
        <dbReference type="ARBA" id="ARBA00022723"/>
    </source>
</evidence>
<evidence type="ECO:0000256" key="4">
    <source>
        <dbReference type="ARBA" id="ARBA00023242"/>
    </source>
</evidence>
<evidence type="ECO:0000313" key="7">
    <source>
        <dbReference type="Proteomes" id="UP000053328"/>
    </source>
</evidence>
<feature type="domain" description="Xylanolytic transcriptional activator regulatory" evidence="5">
    <location>
        <begin position="219"/>
        <end position="293"/>
    </location>
</feature>
<dbReference type="STRING" id="91928.A0A0D2AZU6"/>
<dbReference type="GeneID" id="27336617"/>
<evidence type="ECO:0000259" key="5">
    <source>
        <dbReference type="SMART" id="SM00906"/>
    </source>
</evidence>
<dbReference type="GO" id="GO:0008270">
    <property type="term" value="F:zinc ion binding"/>
    <property type="evidence" value="ECO:0007669"/>
    <property type="project" value="InterPro"/>
</dbReference>
<dbReference type="EMBL" id="KN847498">
    <property type="protein sequence ID" value="KIW12258.1"/>
    <property type="molecule type" value="Genomic_DNA"/>
</dbReference>
<accession>A0A0D2AZU6</accession>
<dbReference type="HOGENOM" id="CLU_021978_0_0_1"/>
<comment type="subcellular location">
    <subcellularLocation>
        <location evidence="1">Nucleus</location>
    </subcellularLocation>
</comment>
<dbReference type="PANTHER" id="PTHR46910">
    <property type="entry name" value="TRANSCRIPTION FACTOR PDR1"/>
    <property type="match status" value="1"/>
</dbReference>
<evidence type="ECO:0000256" key="1">
    <source>
        <dbReference type="ARBA" id="ARBA00004123"/>
    </source>
</evidence>
<dbReference type="AlphaFoldDB" id="A0A0D2AZU6"/>
<dbReference type="GO" id="GO:0005634">
    <property type="term" value="C:nucleus"/>
    <property type="evidence" value="ECO:0007669"/>
    <property type="project" value="UniProtKB-SubCell"/>
</dbReference>
<gene>
    <name evidence="6" type="ORF">PV08_09534</name>
</gene>
<keyword evidence="4" id="KW-0539">Nucleus</keyword>
<evidence type="ECO:0000256" key="3">
    <source>
        <dbReference type="ARBA" id="ARBA00023125"/>
    </source>
</evidence>
<dbReference type="CDD" id="cd12148">
    <property type="entry name" value="fungal_TF_MHR"/>
    <property type="match status" value="1"/>
</dbReference>
<keyword evidence="2" id="KW-0479">Metal-binding</keyword>
<keyword evidence="3" id="KW-0238">DNA-binding</keyword>
<sequence>MPSSTSVEQRLTRLEEKINALLSPQREGSVRSNEAAESPFEVIEDYQGDTTFEAPLSALNANLDSMKAQLGLQDWTPDRTPGTIRRVRVGSQFLPFPSTSDYQNYIDFFFEDINPCHSCVNESDFKQKNHNLARGAFARSDDICFLALNYIIFACADILRNVDPVHELTSAPCPGWKWFLASDALLRKRKLSGKADLCLIQFLIYEAFYLVHADRSSAAYSAIGIACRLCFQMGLHDEPRWGKDHNPYTAHMRQRVFWTVYFVDRRISLSCGRPYGMRDSDIRVDKPAWLCDKMLNPSSPLPEPDPEMSAIMYLVCMISFGNLAGVVWDTMFSASVDGPCSEAIALVDAKIRHWTDTTLPTIPLLPRHTSPTRRHLRQQLLVNTRISHLRLLLHRREMVSLKYSASTGLLCGTLATDIVEQIKTHSHEISEPSSFRFHLATTVGGAILILATLLCRDLSEIGLESHNTEYAESFHAAVAMLRELSQVLRAARRILDDLESVLTSVRSILLRPATSPQNGAANFTPSAFDNVFTYSNPGLAHQDHFAENIGSQEIAGGGIASFNYDTFASLDSWDAYFQQPSSEYGVPWI</sequence>
<dbReference type="Proteomes" id="UP000053328">
    <property type="component" value="Unassembled WGS sequence"/>
</dbReference>